<name>A0AAU9EHE8_9BACT</name>
<organism evidence="2 3">
    <name type="scientific">Desulfoferula mesophila</name>
    <dbReference type="NCBI Taxonomy" id="3058419"/>
    <lineage>
        <taxon>Bacteria</taxon>
        <taxon>Pseudomonadati</taxon>
        <taxon>Thermodesulfobacteriota</taxon>
        <taxon>Desulfarculia</taxon>
        <taxon>Desulfarculales</taxon>
        <taxon>Desulfarculaceae</taxon>
        <taxon>Desulfoferula</taxon>
    </lineage>
</organism>
<gene>
    <name evidence="2" type="ORF">FAK_35590</name>
</gene>
<dbReference type="Proteomes" id="UP001366166">
    <property type="component" value="Chromosome"/>
</dbReference>
<proteinExistence type="predicted"/>
<dbReference type="RefSeq" id="WP_338602382.1">
    <property type="nucleotide sequence ID" value="NZ_AP028679.1"/>
</dbReference>
<dbReference type="InterPro" id="IPR017087">
    <property type="entry name" value="UCP037004"/>
</dbReference>
<protein>
    <recommendedName>
        <fullName evidence="1">DUF1722 domain-containing protein</fullName>
    </recommendedName>
</protein>
<sequence length="322" mass="35703">MAPYPRPEVVVSKCLGFEACRYNGEKLHDDFVDALGPWVRWRPVCPEVAIGLGVPRDPIRVVEKAGHPRLVQPATGRDCTEAMVAFSAEFLNSLETVDGFLLKSRSPSCGPQDVKIYSSLKPGASSRRGPGIFGGEVARSFANLAVEHEGRLRNFILRESWLTRLFTLADFRRMAGRVSMGGLVKFHSRHKLLLMAYNQQQLRIMGALVANPEKRPTPDVIAVYGDHLGMALARTPSAGRVINVLMHAMGYFKDQLKAAEKALFLETLDNYRAKKLPLSAAQTLLRSWIARFGSDYLAGQSFFAPYPQELVEISDSGKGRDL</sequence>
<dbReference type="InterPro" id="IPR013560">
    <property type="entry name" value="DUF1722"/>
</dbReference>
<dbReference type="AlphaFoldDB" id="A0AAU9EHE8"/>
<dbReference type="KEGG" id="dmp:FAK_35590"/>
<evidence type="ECO:0000259" key="1">
    <source>
        <dbReference type="Pfam" id="PF08349"/>
    </source>
</evidence>
<dbReference type="PANTHER" id="PTHR30087">
    <property type="entry name" value="INNER MEMBRANE PROTEIN"/>
    <property type="match status" value="1"/>
</dbReference>
<dbReference type="Pfam" id="PF04463">
    <property type="entry name" value="2-thiour_desulf"/>
    <property type="match status" value="1"/>
</dbReference>
<evidence type="ECO:0000313" key="3">
    <source>
        <dbReference type="Proteomes" id="UP001366166"/>
    </source>
</evidence>
<dbReference type="EMBL" id="AP028679">
    <property type="protein sequence ID" value="BEQ16493.1"/>
    <property type="molecule type" value="Genomic_DNA"/>
</dbReference>
<dbReference type="InterPro" id="IPR007553">
    <property type="entry name" value="2-thiour_desulf"/>
</dbReference>
<keyword evidence="3" id="KW-1185">Reference proteome</keyword>
<reference evidence="3" key="1">
    <citation type="journal article" date="2023" name="Arch. Microbiol.">
        <title>Desulfoferula mesophilus gen. nov. sp. nov., a mesophilic sulfate-reducing bacterium isolated from a brackish lake sediment.</title>
        <authorList>
            <person name="Watanabe T."/>
            <person name="Yabe T."/>
            <person name="Tsuji J.M."/>
            <person name="Fukui M."/>
        </authorList>
    </citation>
    <scope>NUCLEOTIDE SEQUENCE [LARGE SCALE GENOMIC DNA]</scope>
    <source>
        <strain evidence="3">12FAK</strain>
    </source>
</reference>
<evidence type="ECO:0000313" key="2">
    <source>
        <dbReference type="EMBL" id="BEQ16493.1"/>
    </source>
</evidence>
<feature type="domain" description="DUF1722" evidence="1">
    <location>
        <begin position="191"/>
        <end position="307"/>
    </location>
</feature>
<dbReference type="PIRSF" id="PIRSF037004">
    <property type="entry name" value="UCP037004"/>
    <property type="match status" value="1"/>
</dbReference>
<dbReference type="PANTHER" id="PTHR30087:SF0">
    <property type="entry name" value="INNER MEMBRANE PROTEIN"/>
    <property type="match status" value="1"/>
</dbReference>
<dbReference type="Pfam" id="PF08349">
    <property type="entry name" value="DUF1722"/>
    <property type="match status" value="1"/>
</dbReference>
<accession>A0AAU9EHE8</accession>